<accession>A0A2G9UK89</accession>
<dbReference type="GO" id="GO:0003837">
    <property type="term" value="F:beta-ureidopropionase activity"/>
    <property type="evidence" value="ECO:0007669"/>
    <property type="project" value="TreeGrafter"/>
</dbReference>
<organism evidence="3 4">
    <name type="scientific">Teladorsagia circumcincta</name>
    <name type="common">Brown stomach worm</name>
    <name type="synonym">Ostertagia circumcincta</name>
    <dbReference type="NCBI Taxonomy" id="45464"/>
    <lineage>
        <taxon>Eukaryota</taxon>
        <taxon>Metazoa</taxon>
        <taxon>Ecdysozoa</taxon>
        <taxon>Nematoda</taxon>
        <taxon>Chromadorea</taxon>
        <taxon>Rhabditida</taxon>
        <taxon>Rhabditina</taxon>
        <taxon>Rhabditomorpha</taxon>
        <taxon>Strongyloidea</taxon>
        <taxon>Trichostrongylidae</taxon>
        <taxon>Teladorsagia</taxon>
    </lineage>
</organism>
<keyword evidence="4" id="KW-1185">Reference proteome</keyword>
<evidence type="ECO:0000313" key="4">
    <source>
        <dbReference type="Proteomes" id="UP000230423"/>
    </source>
</evidence>
<dbReference type="OrthoDB" id="412018at2759"/>
<protein>
    <submittedName>
        <fullName evidence="3">Hydrolase, carbon-nitrogen family</fullName>
    </submittedName>
</protein>
<dbReference type="GO" id="GO:0033396">
    <property type="term" value="P:beta-alanine biosynthetic process via 3-ureidopropionate"/>
    <property type="evidence" value="ECO:0007669"/>
    <property type="project" value="TreeGrafter"/>
</dbReference>
<sequence>MLYGSEGWPLNKNTEDNFTPLNAEIGLCLDAAGQGQKQGRQVGNADCRDPVEEQIGCKGRFQFKVFGCSISFPSLACFAYPFIAFTGRLRQDKDKFVPTNALTDEQKTKGSFNTVTMYLPYGVAFEMSENAQPAEFEGVDKALKSALKGKDYEETRRILYGRAYPELPIPEEAKQRAADGNFELQGYQVTAEPEQLRPPRIVRVAVIQNAIVLPTTAPVDEQKKALHYKIGLMIEAAAMAGANIVCLQETWMMPFAFCTRERLPWTEFAESAEHGPTTKFLSEQISVENHVIAARLTQPIPWKPEQYPLAAKYGMVIINPILERDESKDDVIWNAAVIISQTGRIIGKTRKNHIPRVGDFNEGLSRTRDGVLIAEVDLNLCRQTKDAWGFRMTNRLDLYAKSFEKAAHPYYQPDIRKET</sequence>
<proteinExistence type="predicted"/>
<evidence type="ECO:0000313" key="3">
    <source>
        <dbReference type="EMBL" id="PIO70152.1"/>
    </source>
</evidence>
<gene>
    <name evidence="3" type="ORF">TELCIR_08004</name>
</gene>
<evidence type="ECO:0000256" key="1">
    <source>
        <dbReference type="ARBA" id="ARBA00022801"/>
    </source>
</evidence>
<dbReference type="Proteomes" id="UP000230423">
    <property type="component" value="Unassembled WGS sequence"/>
</dbReference>
<dbReference type="InterPro" id="IPR050345">
    <property type="entry name" value="Aliph_Amidase/BUP"/>
</dbReference>
<feature type="domain" description="CN hydrolase" evidence="2">
    <location>
        <begin position="202"/>
        <end position="419"/>
    </location>
</feature>
<dbReference type="PROSITE" id="PS50263">
    <property type="entry name" value="CN_HYDROLASE"/>
    <property type="match status" value="1"/>
</dbReference>
<dbReference type="InterPro" id="IPR003010">
    <property type="entry name" value="C-N_Hydrolase"/>
</dbReference>
<dbReference type="Pfam" id="PF00795">
    <property type="entry name" value="CN_hydrolase"/>
    <property type="match status" value="2"/>
</dbReference>
<dbReference type="AlphaFoldDB" id="A0A2G9UK89"/>
<evidence type="ECO:0000259" key="2">
    <source>
        <dbReference type="PROSITE" id="PS50263"/>
    </source>
</evidence>
<dbReference type="Gene3D" id="3.60.110.10">
    <property type="entry name" value="Carbon-nitrogen hydrolase"/>
    <property type="match status" value="2"/>
</dbReference>
<name>A0A2G9UK89_TELCI</name>
<keyword evidence="1 3" id="KW-0378">Hydrolase</keyword>
<dbReference type="PANTHER" id="PTHR43674">
    <property type="entry name" value="NITRILASE C965.09-RELATED"/>
    <property type="match status" value="1"/>
</dbReference>
<dbReference type="PANTHER" id="PTHR43674:SF2">
    <property type="entry name" value="BETA-UREIDOPROPIONASE"/>
    <property type="match status" value="1"/>
</dbReference>
<reference evidence="3 4" key="1">
    <citation type="submission" date="2015-09" db="EMBL/GenBank/DDBJ databases">
        <title>Draft genome of the parasitic nematode Teladorsagia circumcincta isolate WARC Sus (inbred).</title>
        <authorList>
            <person name="Mitreva M."/>
        </authorList>
    </citation>
    <scope>NUCLEOTIDE SEQUENCE [LARGE SCALE GENOMIC DNA]</scope>
    <source>
        <strain evidence="3 4">S</strain>
    </source>
</reference>
<dbReference type="SUPFAM" id="SSF56317">
    <property type="entry name" value="Carbon-nitrogen hydrolase"/>
    <property type="match status" value="1"/>
</dbReference>
<dbReference type="InterPro" id="IPR036526">
    <property type="entry name" value="C-N_Hydrolase_sf"/>
</dbReference>
<dbReference type="EMBL" id="KZ346374">
    <property type="protein sequence ID" value="PIO70152.1"/>
    <property type="molecule type" value="Genomic_DNA"/>
</dbReference>